<name>A0A329M634_9BACL</name>
<proteinExistence type="predicted"/>
<feature type="transmembrane region" description="Helical" evidence="1">
    <location>
        <begin position="49"/>
        <end position="74"/>
    </location>
</feature>
<feature type="transmembrane region" description="Helical" evidence="1">
    <location>
        <begin position="193"/>
        <end position="211"/>
    </location>
</feature>
<dbReference type="EMBL" id="QMFB01000023">
    <property type="protein sequence ID" value="RAV15595.1"/>
    <property type="molecule type" value="Genomic_DNA"/>
</dbReference>
<evidence type="ECO:0000256" key="1">
    <source>
        <dbReference type="SAM" id="Phobius"/>
    </source>
</evidence>
<dbReference type="AlphaFoldDB" id="A0A329M634"/>
<dbReference type="Proteomes" id="UP000250369">
    <property type="component" value="Unassembled WGS sequence"/>
</dbReference>
<reference evidence="2 3" key="1">
    <citation type="journal article" date="2009" name="Int. J. Syst. Evol. Microbiol.">
        <title>Paenibacillus contaminans sp. nov., isolated from a contaminated laboratory plate.</title>
        <authorList>
            <person name="Chou J.H."/>
            <person name="Lee J.H."/>
            <person name="Lin M.C."/>
            <person name="Chang P.S."/>
            <person name="Arun A.B."/>
            <person name="Young C.C."/>
            <person name="Chen W.M."/>
        </authorList>
    </citation>
    <scope>NUCLEOTIDE SEQUENCE [LARGE SCALE GENOMIC DNA]</scope>
    <source>
        <strain evidence="2 3">CKOBP-6</strain>
    </source>
</reference>
<feature type="transmembrane region" description="Helical" evidence="1">
    <location>
        <begin position="170"/>
        <end position="187"/>
    </location>
</feature>
<keyword evidence="1" id="KW-1133">Transmembrane helix</keyword>
<evidence type="ECO:0000313" key="2">
    <source>
        <dbReference type="EMBL" id="RAV15595.1"/>
    </source>
</evidence>
<feature type="transmembrane region" description="Helical" evidence="1">
    <location>
        <begin position="138"/>
        <end position="158"/>
    </location>
</feature>
<keyword evidence="3" id="KW-1185">Reference proteome</keyword>
<feature type="transmembrane region" description="Helical" evidence="1">
    <location>
        <begin position="86"/>
        <end position="109"/>
    </location>
</feature>
<dbReference type="OrthoDB" id="1176146at2"/>
<dbReference type="Pfam" id="PF14329">
    <property type="entry name" value="DUF4386"/>
    <property type="match status" value="1"/>
</dbReference>
<dbReference type="RefSeq" id="WP_113034713.1">
    <property type="nucleotide sequence ID" value="NZ_QMFB01000023.1"/>
</dbReference>
<accession>A0A329M634</accession>
<organism evidence="2 3">
    <name type="scientific">Paenibacillus contaminans</name>
    <dbReference type="NCBI Taxonomy" id="450362"/>
    <lineage>
        <taxon>Bacteria</taxon>
        <taxon>Bacillati</taxon>
        <taxon>Bacillota</taxon>
        <taxon>Bacilli</taxon>
        <taxon>Bacillales</taxon>
        <taxon>Paenibacillaceae</taxon>
        <taxon>Paenibacillus</taxon>
    </lineage>
</organism>
<keyword evidence="1" id="KW-0472">Membrane</keyword>
<gene>
    <name evidence="2" type="ORF">DQG23_29920</name>
</gene>
<protein>
    <submittedName>
        <fullName evidence="2">DUF4386 domain-containing protein</fullName>
    </submittedName>
</protein>
<keyword evidence="1" id="KW-0812">Transmembrane</keyword>
<comment type="caution">
    <text evidence="2">The sequence shown here is derived from an EMBL/GenBank/DDBJ whole genome shotgun (WGS) entry which is preliminary data.</text>
</comment>
<sequence>MDANRRSALFAGVLFVFATVSYISGNAIIESVLSAPDYLQDVYSKKNQIVLGVLLEFINSAAVVGIAIMLYPVLKQHNEKIAIGYVGFRVIEAALLIVGTIGPLLLIGLSQKYIAAGAPDHSYFQTIGALAAEGSLSAFQLAMLALGLYSLFFCYLLYRSKLVPRFLSGLGLFGYVSLSASAIMELMGYNGMYLYAPGALFEIIFPLWLIVKGFNLSGRT</sequence>
<evidence type="ECO:0000313" key="3">
    <source>
        <dbReference type="Proteomes" id="UP000250369"/>
    </source>
</evidence>
<dbReference type="InterPro" id="IPR025495">
    <property type="entry name" value="DUF4386"/>
</dbReference>